<dbReference type="InterPro" id="IPR000611">
    <property type="entry name" value="NPY_rcpt"/>
</dbReference>
<evidence type="ECO:0000256" key="3">
    <source>
        <dbReference type="ARBA" id="ARBA00022475"/>
    </source>
</evidence>
<dbReference type="PANTHER" id="PTHR24241:SF76">
    <property type="entry name" value="NEUROPEPTIDE SIFAMIDE RECEPTOR"/>
    <property type="match status" value="1"/>
</dbReference>
<keyword evidence="9 10" id="KW-0807">Transducer</keyword>
<feature type="transmembrane region" description="Helical" evidence="11">
    <location>
        <begin position="52"/>
        <end position="70"/>
    </location>
</feature>
<keyword evidence="7 11" id="KW-0472">Membrane</keyword>
<dbReference type="Pfam" id="PF00001">
    <property type="entry name" value="7tm_1"/>
    <property type="match status" value="1"/>
</dbReference>
<keyword evidence="8 10" id="KW-0675">Receptor</keyword>
<comment type="subcellular location">
    <subcellularLocation>
        <location evidence="1">Cell membrane</location>
        <topology evidence="1">Multi-pass membrane protein</topology>
    </subcellularLocation>
</comment>
<dbReference type="CDD" id="cd14993">
    <property type="entry name" value="7tmA_CCKR-like"/>
    <property type="match status" value="1"/>
</dbReference>
<sequence length="273" mass="30788">WILGWFMCKAVSYLQGVSVSASVNTLVAISLERFLAICYPMKGQITTRVARNVIVLIWTFSLLISLPWAVHFSLTPLTPDLPDIELCVEMWPHPSSELLYFILANLVLCYLFPLCLITACYVGIWVKVWRRHIPGETNGNARVSSVIQRSKLKVVKMMLIVVIIFVMSWLPLYIIFTRIKIGGDIEPNSLEENILVVIAPIAQWLGSSNSCINPVLYAFLNKKFRKGFKAIIKSKKCCGTLRYETPSSMVLTTRAVTLRSTQRFNGTHSTTAV</sequence>
<keyword evidence="13" id="KW-1185">Reference proteome</keyword>
<dbReference type="RefSeq" id="XP_013789630.1">
    <property type="nucleotide sequence ID" value="XM_013934176.1"/>
</dbReference>
<comment type="similarity">
    <text evidence="2 10">Belongs to the G-protein coupled receptor 1 family.</text>
</comment>
<dbReference type="PANTHER" id="PTHR24241">
    <property type="entry name" value="NEUROPEPTIDE RECEPTOR-RELATED G-PROTEIN COUPLED RECEPTOR"/>
    <property type="match status" value="1"/>
</dbReference>
<name>A0ABM1BVS9_LIMPO</name>
<feature type="non-terminal residue" evidence="14">
    <location>
        <position position="1"/>
    </location>
</feature>
<dbReference type="PROSITE" id="PS00237">
    <property type="entry name" value="G_PROTEIN_RECEP_F1_1"/>
    <property type="match status" value="1"/>
</dbReference>
<dbReference type="GeneID" id="106473491"/>
<dbReference type="SUPFAM" id="SSF81321">
    <property type="entry name" value="Family A G protein-coupled receptor-like"/>
    <property type="match status" value="1"/>
</dbReference>
<dbReference type="PRINTS" id="PR01012">
    <property type="entry name" value="NRPEPTIDEYR"/>
</dbReference>
<evidence type="ECO:0000256" key="10">
    <source>
        <dbReference type="RuleBase" id="RU000688"/>
    </source>
</evidence>
<dbReference type="InterPro" id="IPR000276">
    <property type="entry name" value="GPCR_Rhodpsn"/>
</dbReference>
<dbReference type="Gene3D" id="1.20.1070.10">
    <property type="entry name" value="Rhodopsin 7-helix transmembrane proteins"/>
    <property type="match status" value="1"/>
</dbReference>
<keyword evidence="6 10" id="KW-0297">G-protein coupled receptor</keyword>
<protein>
    <submittedName>
        <fullName evidence="14">Neuropeptide SIFamide receptor-like</fullName>
    </submittedName>
</protein>
<keyword evidence="3" id="KW-1003">Cell membrane</keyword>
<feature type="domain" description="G-protein coupled receptors family 1 profile" evidence="12">
    <location>
        <begin position="1"/>
        <end position="217"/>
    </location>
</feature>
<feature type="transmembrane region" description="Helical" evidence="11">
    <location>
        <begin position="196"/>
        <end position="220"/>
    </location>
</feature>
<organism evidence="13 14">
    <name type="scientific">Limulus polyphemus</name>
    <name type="common">Atlantic horseshoe crab</name>
    <dbReference type="NCBI Taxonomy" id="6850"/>
    <lineage>
        <taxon>Eukaryota</taxon>
        <taxon>Metazoa</taxon>
        <taxon>Ecdysozoa</taxon>
        <taxon>Arthropoda</taxon>
        <taxon>Chelicerata</taxon>
        <taxon>Merostomata</taxon>
        <taxon>Xiphosura</taxon>
        <taxon>Limulidae</taxon>
        <taxon>Limulus</taxon>
    </lineage>
</organism>
<feature type="transmembrane region" description="Helical" evidence="11">
    <location>
        <begin position="12"/>
        <end position="31"/>
    </location>
</feature>
<feature type="transmembrane region" description="Helical" evidence="11">
    <location>
        <begin position="98"/>
        <end position="124"/>
    </location>
</feature>
<evidence type="ECO:0000256" key="11">
    <source>
        <dbReference type="SAM" id="Phobius"/>
    </source>
</evidence>
<reference evidence="14" key="1">
    <citation type="submission" date="2025-08" db="UniProtKB">
        <authorList>
            <consortium name="RefSeq"/>
        </authorList>
    </citation>
    <scope>IDENTIFICATION</scope>
    <source>
        <tissue evidence="14">Muscle</tissue>
    </source>
</reference>
<proteinExistence type="inferred from homology"/>
<evidence type="ECO:0000256" key="9">
    <source>
        <dbReference type="ARBA" id="ARBA00023224"/>
    </source>
</evidence>
<dbReference type="InterPro" id="IPR017452">
    <property type="entry name" value="GPCR_Rhodpsn_7TM"/>
</dbReference>
<gene>
    <name evidence="14" type="primary">LOC106473491</name>
</gene>
<evidence type="ECO:0000256" key="6">
    <source>
        <dbReference type="ARBA" id="ARBA00023040"/>
    </source>
</evidence>
<evidence type="ECO:0000256" key="4">
    <source>
        <dbReference type="ARBA" id="ARBA00022692"/>
    </source>
</evidence>
<evidence type="ECO:0000259" key="12">
    <source>
        <dbReference type="PROSITE" id="PS50262"/>
    </source>
</evidence>
<evidence type="ECO:0000313" key="13">
    <source>
        <dbReference type="Proteomes" id="UP000694941"/>
    </source>
</evidence>
<keyword evidence="4 10" id="KW-0812">Transmembrane</keyword>
<evidence type="ECO:0000256" key="7">
    <source>
        <dbReference type="ARBA" id="ARBA00023136"/>
    </source>
</evidence>
<evidence type="ECO:0000256" key="8">
    <source>
        <dbReference type="ARBA" id="ARBA00023170"/>
    </source>
</evidence>
<accession>A0ABM1BVS9</accession>
<evidence type="ECO:0000256" key="2">
    <source>
        <dbReference type="ARBA" id="ARBA00010663"/>
    </source>
</evidence>
<dbReference type="Proteomes" id="UP000694941">
    <property type="component" value="Unplaced"/>
</dbReference>
<feature type="transmembrane region" description="Helical" evidence="11">
    <location>
        <begin position="157"/>
        <end position="176"/>
    </location>
</feature>
<dbReference type="PRINTS" id="PR00237">
    <property type="entry name" value="GPCRRHODOPSN"/>
</dbReference>
<dbReference type="PROSITE" id="PS50262">
    <property type="entry name" value="G_PROTEIN_RECEP_F1_2"/>
    <property type="match status" value="1"/>
</dbReference>
<evidence type="ECO:0000256" key="5">
    <source>
        <dbReference type="ARBA" id="ARBA00022989"/>
    </source>
</evidence>
<evidence type="ECO:0000256" key="1">
    <source>
        <dbReference type="ARBA" id="ARBA00004651"/>
    </source>
</evidence>
<keyword evidence="5 11" id="KW-1133">Transmembrane helix</keyword>
<evidence type="ECO:0000313" key="14">
    <source>
        <dbReference type="RefSeq" id="XP_013789630.1"/>
    </source>
</evidence>